<keyword evidence="1" id="KW-0175">Coiled coil</keyword>
<dbReference type="OrthoDB" id="313568at2759"/>
<reference evidence="3" key="1">
    <citation type="submission" date="2019-06" db="EMBL/GenBank/DDBJ databases">
        <authorList>
            <person name="Zheng W."/>
        </authorList>
    </citation>
    <scope>NUCLEOTIDE SEQUENCE</scope>
    <source>
        <strain evidence="3">QDHG01</strain>
    </source>
</reference>
<feature type="region of interest" description="Disordered" evidence="2">
    <location>
        <begin position="732"/>
        <end position="789"/>
    </location>
</feature>
<feature type="coiled-coil region" evidence="1">
    <location>
        <begin position="542"/>
        <end position="569"/>
    </location>
</feature>
<proteinExistence type="predicted"/>
<feature type="coiled-coil region" evidence="1">
    <location>
        <begin position="321"/>
        <end position="492"/>
    </location>
</feature>
<evidence type="ECO:0000256" key="1">
    <source>
        <dbReference type="SAM" id="Coils"/>
    </source>
</evidence>
<feature type="compositionally biased region" description="Low complexity" evidence="2">
    <location>
        <begin position="735"/>
        <end position="748"/>
    </location>
</feature>
<comment type="caution">
    <text evidence="3">The sequence shown here is derived from an EMBL/GenBank/DDBJ whole genome shotgun (WGS) entry which is preliminary data.</text>
</comment>
<sequence>MQPNPISEDTLKEVSKNLNYTDDPRPPVVHTAIDRGEVKIVEVFDHHPTIVDIDDLVRMRPSDETSMNNDHQQLLLALGSGFTHSRIDSGQNNWEIPQQQKLMFDTVNNSSYRVVHIEENKSEHNGRDERFEVIREDTKDSFYSPARGAEHNNNNIHRDNSDFKKFDDYQNSITLEEQQWRRTNGGGVENSVDFFKNQEPHQEDLYSDSNRPVLTLGATDETPVKKDQLEETPKHLKERRQFFEQQNNAANLGNMFGGGVINQDNNNLLQSTNFGNNQQYFENAQPNQAHVLSFSEDTQPFAKPQQQSANQLIEIEKNFVILQYENLLQQLSTEFQKLLTKTKETDEHLAQQEFQIQTQKKLLEEKEALTFQQDQLNQQLQGQVQELLREMEVYAEEKSRREQQMESINEAQGVERELLEQSNMNLQSKVRLHESQEVVYRDQIEQLQSKLRGQEQRLRQKDEELFALQRHSNALERDLSNMRDMENGLKQELQRGITQRIAVEEQVQEMRQRANADQIMLRLREGEGESLHRENKAVKGTLETLQHSLTQVMRENDQLKITLNEHERANIQMKSLFQTRDAQLGQLESDNERLRGVVEKERATSRKLEDSLRQKIDQLQGELRDTQQRVRELESIPQQRSFDNPSAKRYPESMLSPPRLEETPKVNWLSREEYSNSVVPQAMQRKQQPIVNQSLSTLNDMLAWDNNKASFKSLERPNTSSNVHQTYFVHGRPDQQQQQKAAHQKQAQFSPRNNINSSFHSDDTKPPAGKKSDIHLQPQSSQQLSHLQNSLSAMQMEKERMENEYRKLGTSKNKQQIERKKELEFEVEVVNKNIHQIKQRLRELHAL</sequence>
<dbReference type="EMBL" id="RRYP01029976">
    <property type="protein sequence ID" value="TNV71325.1"/>
    <property type="molecule type" value="Genomic_DNA"/>
</dbReference>
<gene>
    <name evidence="3" type="ORF">FGO68_gene14689</name>
</gene>
<evidence type="ECO:0000256" key="2">
    <source>
        <dbReference type="SAM" id="MobiDB-lite"/>
    </source>
</evidence>
<feature type="compositionally biased region" description="Basic and acidic residues" evidence="2">
    <location>
        <begin position="760"/>
        <end position="774"/>
    </location>
</feature>
<feature type="region of interest" description="Disordered" evidence="2">
    <location>
        <begin position="631"/>
        <end position="663"/>
    </location>
</feature>
<evidence type="ECO:0000313" key="3">
    <source>
        <dbReference type="EMBL" id="TNV71325.1"/>
    </source>
</evidence>
<evidence type="ECO:0000313" key="4">
    <source>
        <dbReference type="Proteomes" id="UP000785679"/>
    </source>
</evidence>
<keyword evidence="4" id="KW-1185">Reference proteome</keyword>
<name>A0A8J8NAY1_HALGN</name>
<feature type="compositionally biased region" description="Low complexity" evidence="2">
    <location>
        <begin position="776"/>
        <end position="789"/>
    </location>
</feature>
<dbReference type="Proteomes" id="UP000785679">
    <property type="component" value="Unassembled WGS sequence"/>
</dbReference>
<dbReference type="AlphaFoldDB" id="A0A8J8NAY1"/>
<accession>A0A8J8NAY1</accession>
<protein>
    <submittedName>
        <fullName evidence="3">Uncharacterized protein</fullName>
    </submittedName>
</protein>
<organism evidence="3 4">
    <name type="scientific">Halteria grandinella</name>
    <dbReference type="NCBI Taxonomy" id="5974"/>
    <lineage>
        <taxon>Eukaryota</taxon>
        <taxon>Sar</taxon>
        <taxon>Alveolata</taxon>
        <taxon>Ciliophora</taxon>
        <taxon>Intramacronucleata</taxon>
        <taxon>Spirotrichea</taxon>
        <taxon>Stichotrichia</taxon>
        <taxon>Sporadotrichida</taxon>
        <taxon>Halteriidae</taxon>
        <taxon>Halteria</taxon>
    </lineage>
</organism>
<feature type="compositionally biased region" description="Polar residues" evidence="2">
    <location>
        <begin position="749"/>
        <end position="759"/>
    </location>
</feature>